<dbReference type="eggNOG" id="ENOG5033GPN">
    <property type="taxonomic scope" value="Bacteria"/>
</dbReference>
<gene>
    <name evidence="1" type="ordered locus">Shal_2669</name>
</gene>
<organism evidence="1 2">
    <name type="scientific">Shewanella halifaxensis (strain HAW-EB4)</name>
    <dbReference type="NCBI Taxonomy" id="458817"/>
    <lineage>
        <taxon>Bacteria</taxon>
        <taxon>Pseudomonadati</taxon>
        <taxon>Pseudomonadota</taxon>
        <taxon>Gammaproteobacteria</taxon>
        <taxon>Alteromonadales</taxon>
        <taxon>Shewanellaceae</taxon>
        <taxon>Shewanella</taxon>
    </lineage>
</organism>
<accession>B0TL20</accession>
<proteinExistence type="predicted"/>
<evidence type="ECO:0000313" key="1">
    <source>
        <dbReference type="EMBL" id="ABZ77222.1"/>
    </source>
</evidence>
<evidence type="ECO:0000313" key="2">
    <source>
        <dbReference type="Proteomes" id="UP000001317"/>
    </source>
</evidence>
<dbReference type="HOGENOM" id="CLU_195345_0_0_6"/>
<name>B0TL20_SHEHH</name>
<dbReference type="KEGG" id="shl:Shal_2669"/>
<dbReference type="Proteomes" id="UP000001317">
    <property type="component" value="Chromosome"/>
</dbReference>
<keyword evidence="2" id="KW-1185">Reference proteome</keyword>
<dbReference type="AlphaFoldDB" id="B0TL20"/>
<protein>
    <submittedName>
        <fullName evidence="1">Uncharacterized protein</fullName>
    </submittedName>
</protein>
<dbReference type="EMBL" id="CP000931">
    <property type="protein sequence ID" value="ABZ77222.1"/>
    <property type="molecule type" value="Genomic_DNA"/>
</dbReference>
<dbReference type="STRING" id="458817.Shal_2669"/>
<sequence>MLFAIVLILICSGYSLGHSAFKAGLPVKRWAFAGTLLGPVAYPLFNTHKQLAYRKAMGRQGASIAL</sequence>
<reference evidence="1" key="1">
    <citation type="submission" date="2008-01" db="EMBL/GenBank/DDBJ databases">
        <title>Complete sequence of Shewanella halifaxensis HAW-EB4.</title>
        <authorList>
            <consortium name="US DOE Joint Genome Institute"/>
            <person name="Copeland A."/>
            <person name="Lucas S."/>
            <person name="Lapidus A."/>
            <person name="Glavina del Rio T."/>
            <person name="Dalin E."/>
            <person name="Tice H."/>
            <person name="Bruce D."/>
            <person name="Goodwin L."/>
            <person name="Pitluck S."/>
            <person name="Sims D."/>
            <person name="Brettin T."/>
            <person name="Detter J.C."/>
            <person name="Han C."/>
            <person name="Kuske C.R."/>
            <person name="Schmutz J."/>
            <person name="Larimer F."/>
            <person name="Land M."/>
            <person name="Hauser L."/>
            <person name="Kyrpides N."/>
            <person name="Kim E."/>
            <person name="Zhao J.-S."/>
            <person name="Richardson P."/>
        </authorList>
    </citation>
    <scope>NUCLEOTIDE SEQUENCE [LARGE SCALE GENOMIC DNA]</scope>
    <source>
        <strain evidence="1">HAW-EB4</strain>
    </source>
</reference>